<sequence>MYDLDGTVALITGAAQGQGAAEARMFARCGARVLLTDVQEDAVAAVAAELGDAAAWIRHDVSDEKDWAAAVDTALARFGRLDALVNNAAAMRLVAVEDESAEAFRRILDINLVGAFLGIRAAAPVMREAGGGAIVNVASASGMQGQAWAAAYSASKWGIRGLTRTAAIELGPAGIRVNALVPGPIRTAMLPGDRSGTEADTRFARLPLGRAGDVDEVAHMAAFLASPGASYLTGADYVVDGGLLAGPVAAPRPDAPMLFH</sequence>
<dbReference type="AlphaFoldDB" id="A0AA41QA75"/>
<dbReference type="InterPro" id="IPR020904">
    <property type="entry name" value="Sc_DH/Rdtase_CS"/>
</dbReference>
<dbReference type="SUPFAM" id="SSF51735">
    <property type="entry name" value="NAD(P)-binding Rossmann-fold domains"/>
    <property type="match status" value="1"/>
</dbReference>
<dbReference type="GO" id="GO:0047936">
    <property type="term" value="F:glucose 1-dehydrogenase [NAD(P)+] activity"/>
    <property type="evidence" value="ECO:0007669"/>
    <property type="project" value="UniProtKB-EC"/>
</dbReference>
<dbReference type="EC" id="1.1.1.47" evidence="3"/>
<reference evidence="3" key="1">
    <citation type="submission" date="2022-01" db="EMBL/GenBank/DDBJ databases">
        <title>Genome-Based Taxonomic Classification of the Phylum Actinobacteria.</title>
        <authorList>
            <person name="Gao Y."/>
        </authorList>
    </citation>
    <scope>NUCLEOTIDE SEQUENCE</scope>
    <source>
        <strain evidence="3">KLBMP 8922</strain>
    </source>
</reference>
<dbReference type="EMBL" id="JAKFHA010000052">
    <property type="protein sequence ID" value="MCF2533586.1"/>
    <property type="molecule type" value="Genomic_DNA"/>
</dbReference>
<dbReference type="Proteomes" id="UP001165378">
    <property type="component" value="Unassembled WGS sequence"/>
</dbReference>
<dbReference type="RefSeq" id="WP_235058355.1">
    <property type="nucleotide sequence ID" value="NZ_JAKFHA010000052.1"/>
</dbReference>
<keyword evidence="2 3" id="KW-0560">Oxidoreductase</keyword>
<evidence type="ECO:0000256" key="2">
    <source>
        <dbReference type="ARBA" id="ARBA00023002"/>
    </source>
</evidence>
<keyword evidence="4" id="KW-1185">Reference proteome</keyword>
<comment type="similarity">
    <text evidence="1">Belongs to the short-chain dehydrogenases/reductases (SDR) family.</text>
</comment>
<name>A0AA41QA75_9ACTN</name>
<dbReference type="NCBIfam" id="NF005559">
    <property type="entry name" value="PRK07231.1"/>
    <property type="match status" value="1"/>
</dbReference>
<dbReference type="PRINTS" id="PR00080">
    <property type="entry name" value="SDRFAMILY"/>
</dbReference>
<dbReference type="FunFam" id="3.40.50.720:FF:000084">
    <property type="entry name" value="Short-chain dehydrogenase reductase"/>
    <property type="match status" value="1"/>
</dbReference>
<evidence type="ECO:0000256" key="1">
    <source>
        <dbReference type="ARBA" id="ARBA00006484"/>
    </source>
</evidence>
<dbReference type="InterPro" id="IPR036291">
    <property type="entry name" value="NAD(P)-bd_dom_sf"/>
</dbReference>
<evidence type="ECO:0000313" key="4">
    <source>
        <dbReference type="Proteomes" id="UP001165378"/>
    </source>
</evidence>
<comment type="caution">
    <text evidence="3">The sequence shown here is derived from an EMBL/GenBank/DDBJ whole genome shotgun (WGS) entry which is preliminary data.</text>
</comment>
<dbReference type="Pfam" id="PF13561">
    <property type="entry name" value="adh_short_C2"/>
    <property type="match status" value="1"/>
</dbReference>
<evidence type="ECO:0000313" key="3">
    <source>
        <dbReference type="EMBL" id="MCF2533586.1"/>
    </source>
</evidence>
<protein>
    <submittedName>
        <fullName evidence="3">Glucose 1-dehydrogenase</fullName>
        <ecNumber evidence="3">1.1.1.47</ecNumber>
    </submittedName>
</protein>
<dbReference type="PRINTS" id="PR00081">
    <property type="entry name" value="GDHRDH"/>
</dbReference>
<dbReference type="PANTHER" id="PTHR24321">
    <property type="entry name" value="DEHYDROGENASES, SHORT CHAIN"/>
    <property type="match status" value="1"/>
</dbReference>
<proteinExistence type="inferred from homology"/>
<organism evidence="3 4">
    <name type="scientific">Yinghuangia soli</name>
    <dbReference type="NCBI Taxonomy" id="2908204"/>
    <lineage>
        <taxon>Bacteria</taxon>
        <taxon>Bacillati</taxon>
        <taxon>Actinomycetota</taxon>
        <taxon>Actinomycetes</taxon>
        <taxon>Kitasatosporales</taxon>
        <taxon>Streptomycetaceae</taxon>
        <taxon>Yinghuangia</taxon>
    </lineage>
</organism>
<dbReference type="PANTHER" id="PTHR24321:SF8">
    <property type="entry name" value="ESTRADIOL 17-BETA-DEHYDROGENASE 8-RELATED"/>
    <property type="match status" value="1"/>
</dbReference>
<dbReference type="Gene3D" id="3.40.50.720">
    <property type="entry name" value="NAD(P)-binding Rossmann-like Domain"/>
    <property type="match status" value="1"/>
</dbReference>
<accession>A0AA41QA75</accession>
<gene>
    <name evidence="3" type="ORF">LZ495_41095</name>
</gene>
<dbReference type="InterPro" id="IPR002347">
    <property type="entry name" value="SDR_fam"/>
</dbReference>
<dbReference type="PROSITE" id="PS00061">
    <property type="entry name" value="ADH_SHORT"/>
    <property type="match status" value="1"/>
</dbReference>